<dbReference type="Proteomes" id="UP001310022">
    <property type="component" value="Unassembled WGS sequence"/>
</dbReference>
<evidence type="ECO:0000313" key="2">
    <source>
        <dbReference type="Proteomes" id="UP001310022"/>
    </source>
</evidence>
<evidence type="ECO:0000313" key="1">
    <source>
        <dbReference type="EMBL" id="GJM64185.1"/>
    </source>
</evidence>
<gene>
    <name evidence="1" type="ORF">PEDI_47370</name>
</gene>
<name>A0AAN4W432_9BACT</name>
<comment type="caution">
    <text evidence="1">The sequence shown here is derived from an EMBL/GenBank/DDBJ whole genome shotgun (WGS) entry which is preliminary data.</text>
</comment>
<sequence length="51" mass="6057">MRSIQPYTAIKSLHPTDHYDKKVDFKNACLKAHHPAANSNYWNRYWIISPQ</sequence>
<keyword evidence="2" id="KW-1185">Reference proteome</keyword>
<accession>A0AAN4W432</accession>
<reference evidence="1 2" key="1">
    <citation type="submission" date="2021-12" db="EMBL/GenBank/DDBJ databases">
        <title>Genome sequencing of bacteria with rrn-lacking chromosome and rrn-plasmid.</title>
        <authorList>
            <person name="Anda M."/>
            <person name="Iwasaki W."/>
        </authorList>
    </citation>
    <scope>NUCLEOTIDE SEQUENCE [LARGE SCALE GENOMIC DNA]</scope>
    <source>
        <strain evidence="1 2">NBRC 15940</strain>
    </source>
</reference>
<proteinExistence type="predicted"/>
<dbReference type="AlphaFoldDB" id="A0AAN4W432"/>
<protein>
    <submittedName>
        <fullName evidence="1">Uncharacterized protein</fullName>
    </submittedName>
</protein>
<organism evidence="1 2">
    <name type="scientific">Persicobacter diffluens</name>
    <dbReference type="NCBI Taxonomy" id="981"/>
    <lineage>
        <taxon>Bacteria</taxon>
        <taxon>Pseudomonadati</taxon>
        <taxon>Bacteroidota</taxon>
        <taxon>Cytophagia</taxon>
        <taxon>Cytophagales</taxon>
        <taxon>Persicobacteraceae</taxon>
        <taxon>Persicobacter</taxon>
    </lineage>
</organism>
<dbReference type="EMBL" id="BQKE01000004">
    <property type="protein sequence ID" value="GJM64185.1"/>
    <property type="molecule type" value="Genomic_DNA"/>
</dbReference>